<comment type="function">
    <text evidence="3">Specifically acetylates 'Lys-40' in alpha-tubulin on the lumenal side of microtubules. Promotes microtubule destabilization and accelerates microtubule dynamics; this activity may be independent of acetylation activity. Acetylates alpha-tubulin with a slow enzymatic rate, due to a catalytic site that is not optimized for acetyl transfer. Enters the microtubule through each end and diffuses quickly throughout the lumen of microtubules. Acetylates only long/old microtubules because of its slow acetylation rate since it does not have time to act on dynamically unstable microtubules before the enzyme is released.</text>
</comment>
<feature type="compositionally biased region" description="Basic and acidic residues" evidence="4">
    <location>
        <begin position="255"/>
        <end position="269"/>
    </location>
</feature>
<dbReference type="PANTHER" id="PTHR12327">
    <property type="entry name" value="ALPHA-TUBULIN N-ACETYLTRANSFERASE 1"/>
    <property type="match status" value="1"/>
</dbReference>
<dbReference type="CDD" id="cd04301">
    <property type="entry name" value="NAT_SF"/>
    <property type="match status" value="1"/>
</dbReference>
<feature type="compositionally biased region" description="Low complexity" evidence="4">
    <location>
        <begin position="270"/>
        <end position="279"/>
    </location>
</feature>
<dbReference type="Proteomes" id="UP001549921">
    <property type="component" value="Unassembled WGS sequence"/>
</dbReference>
<name>A0ABD0TQX8_LOXSC</name>
<feature type="domain" description="N-acetyltransferase" evidence="5">
    <location>
        <begin position="1"/>
        <end position="190"/>
    </location>
</feature>
<feature type="site" description="Crucial for catalytic activity" evidence="3">
    <location>
        <position position="58"/>
    </location>
</feature>
<keyword evidence="2 3" id="KW-0012">Acyltransferase</keyword>
<dbReference type="HAMAP" id="MF_03130">
    <property type="entry name" value="mec17"/>
    <property type="match status" value="1"/>
</dbReference>
<feature type="region of interest" description="Disordered" evidence="4">
    <location>
        <begin position="233"/>
        <end position="314"/>
    </location>
</feature>
<accession>A0ABD0TQX8</accession>
<dbReference type="Pfam" id="PF05301">
    <property type="entry name" value="Acetyltransf_16"/>
    <property type="match status" value="1"/>
</dbReference>
<dbReference type="InterPro" id="IPR016181">
    <property type="entry name" value="Acyl_CoA_acyltransferase"/>
</dbReference>
<comment type="caution">
    <text evidence="6">The sequence shown here is derived from an EMBL/GenBank/DDBJ whole genome shotgun (WGS) entry which is preliminary data.</text>
</comment>
<dbReference type="SUPFAM" id="SSF55729">
    <property type="entry name" value="Acyl-CoA N-acyltransferases (Nat)"/>
    <property type="match status" value="1"/>
</dbReference>
<evidence type="ECO:0000256" key="3">
    <source>
        <dbReference type="HAMAP-Rule" id="MF_03130"/>
    </source>
</evidence>
<comment type="caution">
    <text evidence="3">Lacks conserved residue(s) required for the propagation of feature annotation.</text>
</comment>
<feature type="compositionally biased region" description="Low complexity" evidence="4">
    <location>
        <begin position="292"/>
        <end position="308"/>
    </location>
</feature>
<feature type="binding site" evidence="3">
    <location>
        <begin position="124"/>
        <end position="137"/>
    </location>
    <ligand>
        <name>acetyl-CoA</name>
        <dbReference type="ChEBI" id="CHEBI:57288"/>
    </ligand>
</feature>
<protein>
    <recommendedName>
        <fullName evidence="3">Alpha-tubulin N-acetyltransferase</fullName>
        <shortName evidence="3">Alpha-TAT</shortName>
        <shortName evidence="3">TAT</shortName>
        <ecNumber evidence="3">2.3.1.108</ecNumber>
    </recommendedName>
    <alternativeName>
        <fullName evidence="3">Acetyltransferase mec-17 homolog</fullName>
    </alternativeName>
</protein>
<evidence type="ECO:0000256" key="2">
    <source>
        <dbReference type="ARBA" id="ARBA00023315"/>
    </source>
</evidence>
<proteinExistence type="inferred from homology"/>
<dbReference type="GO" id="GO:0070507">
    <property type="term" value="P:regulation of microtubule cytoskeleton organization"/>
    <property type="evidence" value="ECO:0007669"/>
    <property type="project" value="UniProtKB-UniRule"/>
</dbReference>
<sequence>MEWVISVNEMLKDSNNITKLNYTLIPPGFQGDVRSVRVMQESLSKLIDALGEQSAAAQGLNKVITTAEKLRNSPTHTLYLLKDPSGKGGRGEVIGMLKVGRKHLFLFDEHDKVCEVEPLCVLDFFVLRDRQRHGYGQLLFDHMLEDTGTSAAELAIDGPSPKMEQFLARHYGIQRLMRQNNNFAVSPQFFAKTADISKSGRSTPAVAAAVGRFAAPKPPSAIANVIHGGGSYYHETSNGKTSGRASPDAPEPAPEPERAPEPEPEHQPEPQRAPAPEQKPVTERPSSLKVEPAAAVVSPVAALSPAGSTISRRDSQLTDRGFFDVKFYHNKLW</sequence>
<dbReference type="EMBL" id="JBEDNZ010000001">
    <property type="protein sequence ID" value="KAL0851704.1"/>
    <property type="molecule type" value="Genomic_DNA"/>
</dbReference>
<dbReference type="AlphaFoldDB" id="A0ABD0TQX8"/>
<dbReference type="EC" id="2.3.1.108" evidence="3"/>
<dbReference type="GO" id="GO:0019799">
    <property type="term" value="F:tubulin N-acetyltransferase activity"/>
    <property type="evidence" value="ECO:0007669"/>
    <property type="project" value="UniProtKB-UniRule"/>
</dbReference>
<dbReference type="GO" id="GO:0048666">
    <property type="term" value="P:neuron development"/>
    <property type="evidence" value="ECO:0007669"/>
    <property type="project" value="UniProtKB-UniRule"/>
</dbReference>
<gene>
    <name evidence="6" type="ORF">ABMA28_000030</name>
</gene>
<evidence type="ECO:0000313" key="6">
    <source>
        <dbReference type="EMBL" id="KAL0851704.1"/>
    </source>
</evidence>
<reference evidence="6 7" key="1">
    <citation type="submission" date="2024-06" db="EMBL/GenBank/DDBJ databases">
        <title>A chromosome-level genome assembly of beet webworm, Loxostege sticticalis.</title>
        <authorList>
            <person name="Zhang Y."/>
        </authorList>
    </citation>
    <scope>NUCLEOTIDE SEQUENCE [LARGE SCALE GENOMIC DNA]</scope>
    <source>
        <strain evidence="6">AQ028</strain>
        <tissue evidence="6">Male pupae</tissue>
    </source>
</reference>
<keyword evidence="1 3" id="KW-0808">Transferase</keyword>
<dbReference type="PANTHER" id="PTHR12327:SF0">
    <property type="entry name" value="ALPHA-TUBULIN N-ACETYLTRANSFERASE 1"/>
    <property type="match status" value="1"/>
</dbReference>
<dbReference type="InterPro" id="IPR007965">
    <property type="entry name" value="GNAT_ATAT"/>
</dbReference>
<evidence type="ECO:0000256" key="4">
    <source>
        <dbReference type="SAM" id="MobiDB-lite"/>
    </source>
</evidence>
<dbReference type="Gene3D" id="3.40.630.30">
    <property type="match status" value="1"/>
</dbReference>
<comment type="catalytic activity">
    <reaction evidence="3">
        <text>L-lysyl-[alpha-tubulin] + acetyl-CoA = N(6)-acetyl-L-lysyl-[alpha-tubulin] + CoA + H(+)</text>
        <dbReference type="Rhea" id="RHEA:15277"/>
        <dbReference type="Rhea" id="RHEA-COMP:11278"/>
        <dbReference type="Rhea" id="RHEA-COMP:11279"/>
        <dbReference type="ChEBI" id="CHEBI:15378"/>
        <dbReference type="ChEBI" id="CHEBI:29969"/>
        <dbReference type="ChEBI" id="CHEBI:57287"/>
        <dbReference type="ChEBI" id="CHEBI:57288"/>
        <dbReference type="ChEBI" id="CHEBI:61930"/>
        <dbReference type="EC" id="2.3.1.108"/>
    </reaction>
</comment>
<evidence type="ECO:0000313" key="7">
    <source>
        <dbReference type="Proteomes" id="UP001549921"/>
    </source>
</evidence>
<evidence type="ECO:0000256" key="1">
    <source>
        <dbReference type="ARBA" id="ARBA00022679"/>
    </source>
</evidence>
<comment type="similarity">
    <text evidence="3">Belongs to the acetyltransferase ATAT1 family.</text>
</comment>
<evidence type="ECO:0000259" key="5">
    <source>
        <dbReference type="PROSITE" id="PS51730"/>
    </source>
</evidence>
<dbReference type="PROSITE" id="PS51730">
    <property type="entry name" value="GNAT_ATAT"/>
    <property type="match status" value="1"/>
</dbReference>
<feature type="compositionally biased region" description="Polar residues" evidence="4">
    <location>
        <begin position="234"/>
        <end position="243"/>
    </location>
</feature>
<dbReference type="InterPro" id="IPR038746">
    <property type="entry name" value="Atat"/>
</dbReference>
<organism evidence="6 7">
    <name type="scientific">Loxostege sticticalis</name>
    <name type="common">Beet webworm moth</name>
    <dbReference type="NCBI Taxonomy" id="481309"/>
    <lineage>
        <taxon>Eukaryota</taxon>
        <taxon>Metazoa</taxon>
        <taxon>Ecdysozoa</taxon>
        <taxon>Arthropoda</taxon>
        <taxon>Hexapoda</taxon>
        <taxon>Insecta</taxon>
        <taxon>Pterygota</taxon>
        <taxon>Neoptera</taxon>
        <taxon>Endopterygota</taxon>
        <taxon>Lepidoptera</taxon>
        <taxon>Glossata</taxon>
        <taxon>Ditrysia</taxon>
        <taxon>Pyraloidea</taxon>
        <taxon>Crambidae</taxon>
        <taxon>Pyraustinae</taxon>
        <taxon>Loxostege</taxon>
    </lineage>
</organism>